<proteinExistence type="predicted"/>
<dbReference type="Proteomes" id="UP000556436">
    <property type="component" value="Unassembled WGS sequence"/>
</dbReference>
<keyword evidence="3" id="KW-1185">Reference proteome</keyword>
<keyword evidence="1" id="KW-1133">Transmembrane helix</keyword>
<evidence type="ECO:0000256" key="1">
    <source>
        <dbReference type="SAM" id="Phobius"/>
    </source>
</evidence>
<name>A0A7W7PGK3_STRNE</name>
<evidence type="ECO:0000313" key="2">
    <source>
        <dbReference type="EMBL" id="MBB4887840.1"/>
    </source>
</evidence>
<reference evidence="2 3" key="1">
    <citation type="submission" date="2020-08" db="EMBL/GenBank/DDBJ databases">
        <title>Genomic Encyclopedia of Type Strains, Phase III (KMG-III): the genomes of soil and plant-associated and newly described type strains.</title>
        <authorList>
            <person name="Whitman W."/>
        </authorList>
    </citation>
    <scope>NUCLEOTIDE SEQUENCE [LARGE SCALE GENOMIC DNA]</scope>
    <source>
        <strain evidence="2 3">CECT 3265</strain>
    </source>
</reference>
<accession>A0A7W7PGK3</accession>
<sequence length="155" mass="15753">MENDKTYSATAAQAALDSVTATRARVAGRVKSPWWYHAGLGASVALAFTSIDVGGSMMPSGLIVGAVLAPPALAWAAARSRGVAIANPLNTPGARGLYGFYLLLLGVLAAAGLVLQIGFDLHGSMSVAGVLAFVLTATVSRRADDALTQDVRAGV</sequence>
<organism evidence="2 3">
    <name type="scientific">Streptomyces netropsis</name>
    <name type="common">Streptoverticillium netropsis</name>
    <dbReference type="NCBI Taxonomy" id="55404"/>
    <lineage>
        <taxon>Bacteria</taxon>
        <taxon>Bacillati</taxon>
        <taxon>Actinomycetota</taxon>
        <taxon>Actinomycetes</taxon>
        <taxon>Kitasatosporales</taxon>
        <taxon>Streptomycetaceae</taxon>
        <taxon>Streptomyces</taxon>
    </lineage>
</organism>
<keyword evidence="1" id="KW-0472">Membrane</keyword>
<feature type="transmembrane region" description="Helical" evidence="1">
    <location>
        <begin position="34"/>
        <end position="51"/>
    </location>
</feature>
<dbReference type="RefSeq" id="WP_184734979.1">
    <property type="nucleotide sequence ID" value="NZ_BMRW01000019.1"/>
</dbReference>
<dbReference type="AlphaFoldDB" id="A0A7W7PGK3"/>
<feature type="transmembrane region" description="Helical" evidence="1">
    <location>
        <begin position="98"/>
        <end position="115"/>
    </location>
</feature>
<dbReference type="EMBL" id="JACHJG010000007">
    <property type="protein sequence ID" value="MBB4887840.1"/>
    <property type="molecule type" value="Genomic_DNA"/>
</dbReference>
<feature type="transmembrane region" description="Helical" evidence="1">
    <location>
        <begin position="57"/>
        <end position="78"/>
    </location>
</feature>
<gene>
    <name evidence="2" type="ORF">FHS38_003894</name>
</gene>
<protein>
    <submittedName>
        <fullName evidence="2">Uncharacterized protein</fullName>
    </submittedName>
</protein>
<comment type="caution">
    <text evidence="2">The sequence shown here is derived from an EMBL/GenBank/DDBJ whole genome shotgun (WGS) entry which is preliminary data.</text>
</comment>
<keyword evidence="1" id="KW-0812">Transmembrane</keyword>
<evidence type="ECO:0000313" key="3">
    <source>
        <dbReference type="Proteomes" id="UP000556436"/>
    </source>
</evidence>